<keyword evidence="2" id="KW-1185">Reference proteome</keyword>
<dbReference type="AlphaFoldDB" id="A0AAE1UMI6"/>
<organism evidence="1 2">
    <name type="scientific">Petrolisthes manimaculis</name>
    <dbReference type="NCBI Taxonomy" id="1843537"/>
    <lineage>
        <taxon>Eukaryota</taxon>
        <taxon>Metazoa</taxon>
        <taxon>Ecdysozoa</taxon>
        <taxon>Arthropoda</taxon>
        <taxon>Crustacea</taxon>
        <taxon>Multicrustacea</taxon>
        <taxon>Malacostraca</taxon>
        <taxon>Eumalacostraca</taxon>
        <taxon>Eucarida</taxon>
        <taxon>Decapoda</taxon>
        <taxon>Pleocyemata</taxon>
        <taxon>Anomura</taxon>
        <taxon>Galatheoidea</taxon>
        <taxon>Porcellanidae</taxon>
        <taxon>Petrolisthes</taxon>
    </lineage>
</organism>
<sequence length="71" mass="7579">MILERPRLVLETSAAGAAGVANWTSAGVSSLPSLQWASSAASLLQEEMALLAIKLNIFEELSAYSLLPKYK</sequence>
<accession>A0AAE1UMI6</accession>
<evidence type="ECO:0000313" key="1">
    <source>
        <dbReference type="EMBL" id="KAK4324230.1"/>
    </source>
</evidence>
<reference evidence="1" key="1">
    <citation type="submission" date="2023-11" db="EMBL/GenBank/DDBJ databases">
        <title>Genome assemblies of two species of porcelain crab, Petrolisthes cinctipes and Petrolisthes manimaculis (Anomura: Porcellanidae).</title>
        <authorList>
            <person name="Angst P."/>
        </authorList>
    </citation>
    <scope>NUCLEOTIDE SEQUENCE</scope>
    <source>
        <strain evidence="1">PB745_02</strain>
        <tissue evidence="1">Gill</tissue>
    </source>
</reference>
<protein>
    <submittedName>
        <fullName evidence="1">Uncharacterized protein</fullName>
    </submittedName>
</protein>
<name>A0AAE1UMI6_9EUCA</name>
<gene>
    <name evidence="1" type="ORF">Pmani_005070</name>
</gene>
<dbReference type="Proteomes" id="UP001292094">
    <property type="component" value="Unassembled WGS sequence"/>
</dbReference>
<proteinExistence type="predicted"/>
<dbReference type="EMBL" id="JAWZYT010000373">
    <property type="protein sequence ID" value="KAK4324230.1"/>
    <property type="molecule type" value="Genomic_DNA"/>
</dbReference>
<comment type="caution">
    <text evidence="1">The sequence shown here is derived from an EMBL/GenBank/DDBJ whole genome shotgun (WGS) entry which is preliminary data.</text>
</comment>
<evidence type="ECO:0000313" key="2">
    <source>
        <dbReference type="Proteomes" id="UP001292094"/>
    </source>
</evidence>